<gene>
    <name evidence="2" type="ORF">ESB13_22520</name>
</gene>
<evidence type="ECO:0000256" key="1">
    <source>
        <dbReference type="SAM" id="Phobius"/>
    </source>
</evidence>
<evidence type="ECO:0000313" key="2">
    <source>
        <dbReference type="EMBL" id="RXK80932.1"/>
    </source>
</evidence>
<dbReference type="OrthoDB" id="676019at2"/>
<comment type="caution">
    <text evidence="2">The sequence shown here is derived from an EMBL/GenBank/DDBJ whole genome shotgun (WGS) entry which is preliminary data.</text>
</comment>
<keyword evidence="3" id="KW-1185">Reference proteome</keyword>
<sequence>MQHCICGSCRYVNELDYDFCSNCGHPLHNRSGQLTLYAVRQRQRKDLLLKCETNIQVARNTLYILAAISITGIGFAFSELDEGVFLALLSIVSSSLFFFLGKWSKRRPFTALLMSIIVILTYALIAILGKVQDTFTTVTGVYGLFITILVLFLLLRGLAFAFKADLVKEEMEIM</sequence>
<reference evidence="2 3" key="1">
    <citation type="submission" date="2019-01" db="EMBL/GenBank/DDBJ databases">
        <title>Filimonas sp. strain TTM-71.</title>
        <authorList>
            <person name="Chen W.-M."/>
        </authorList>
    </citation>
    <scope>NUCLEOTIDE SEQUENCE [LARGE SCALE GENOMIC DNA]</scope>
    <source>
        <strain evidence="2 3">TTM-71</strain>
    </source>
</reference>
<proteinExistence type="predicted"/>
<keyword evidence="1" id="KW-0812">Transmembrane</keyword>
<dbReference type="RefSeq" id="WP_129006117.1">
    <property type="nucleotide sequence ID" value="NZ_SDHZ01000005.1"/>
</dbReference>
<feature type="transmembrane region" description="Helical" evidence="1">
    <location>
        <begin position="83"/>
        <end position="101"/>
    </location>
</feature>
<feature type="transmembrane region" description="Helical" evidence="1">
    <location>
        <begin position="108"/>
        <end position="129"/>
    </location>
</feature>
<dbReference type="EMBL" id="SDHZ01000005">
    <property type="protein sequence ID" value="RXK80932.1"/>
    <property type="molecule type" value="Genomic_DNA"/>
</dbReference>
<keyword evidence="1" id="KW-1133">Transmembrane helix</keyword>
<dbReference type="AlphaFoldDB" id="A0A4V1M9F6"/>
<accession>A0A4V1M9F6</accession>
<keyword evidence="1" id="KW-0472">Membrane</keyword>
<organism evidence="2 3">
    <name type="scientific">Filimonas effusa</name>
    <dbReference type="NCBI Taxonomy" id="2508721"/>
    <lineage>
        <taxon>Bacteria</taxon>
        <taxon>Pseudomonadati</taxon>
        <taxon>Bacteroidota</taxon>
        <taxon>Chitinophagia</taxon>
        <taxon>Chitinophagales</taxon>
        <taxon>Chitinophagaceae</taxon>
        <taxon>Filimonas</taxon>
    </lineage>
</organism>
<dbReference type="Proteomes" id="UP000290545">
    <property type="component" value="Unassembled WGS sequence"/>
</dbReference>
<feature type="transmembrane region" description="Helical" evidence="1">
    <location>
        <begin position="60"/>
        <end position="77"/>
    </location>
</feature>
<name>A0A4V1M9F6_9BACT</name>
<feature type="transmembrane region" description="Helical" evidence="1">
    <location>
        <begin position="141"/>
        <end position="162"/>
    </location>
</feature>
<protein>
    <submittedName>
        <fullName evidence="2">Zinc ribbon domain-containing protein</fullName>
    </submittedName>
</protein>
<evidence type="ECO:0000313" key="3">
    <source>
        <dbReference type="Proteomes" id="UP000290545"/>
    </source>
</evidence>